<dbReference type="InterPro" id="IPR012588">
    <property type="entry name" value="Exosome-assoc_fac_Rrp6_N"/>
</dbReference>
<dbReference type="Pfam" id="PF00570">
    <property type="entry name" value="HRDC"/>
    <property type="match status" value="1"/>
</dbReference>
<dbReference type="GO" id="GO:0071044">
    <property type="term" value="P:histone mRNA catabolic process"/>
    <property type="evidence" value="ECO:0007669"/>
    <property type="project" value="TreeGrafter"/>
</dbReference>
<comment type="similarity">
    <text evidence="8">Belongs to the exosome component 10/RRP6 family.</text>
</comment>
<comment type="subcellular location">
    <subcellularLocation>
        <location evidence="1">Nucleus</location>
    </subcellularLocation>
</comment>
<evidence type="ECO:0000256" key="6">
    <source>
        <dbReference type="ARBA" id="ARBA00022839"/>
    </source>
</evidence>
<evidence type="ECO:0000313" key="11">
    <source>
        <dbReference type="EMBL" id="CBY09728.1"/>
    </source>
</evidence>
<name>E4XGD0_OIKDI</name>
<evidence type="ECO:0000256" key="9">
    <source>
        <dbReference type="SAM" id="MobiDB-lite"/>
    </source>
</evidence>
<dbReference type="GO" id="GO:0071040">
    <property type="term" value="P:nuclear polyadenylation-dependent antisense transcript catabolic process"/>
    <property type="evidence" value="ECO:0007669"/>
    <property type="project" value="TreeGrafter"/>
</dbReference>
<evidence type="ECO:0000313" key="12">
    <source>
        <dbReference type="Proteomes" id="UP000001307"/>
    </source>
</evidence>
<keyword evidence="6" id="KW-0269">Exonuclease</keyword>
<dbReference type="GO" id="GO:0071051">
    <property type="term" value="P:poly(A)-dependent snoRNA 3'-end processing"/>
    <property type="evidence" value="ECO:0007669"/>
    <property type="project" value="TreeGrafter"/>
</dbReference>
<keyword evidence="7" id="KW-0539">Nucleus</keyword>
<dbReference type="SMART" id="SM00474">
    <property type="entry name" value="35EXOc"/>
    <property type="match status" value="1"/>
</dbReference>
<gene>
    <name evidence="11" type="ORF">GSOID_T00010539001</name>
</gene>
<evidence type="ECO:0000256" key="3">
    <source>
        <dbReference type="ARBA" id="ARBA00022722"/>
    </source>
</evidence>
<dbReference type="Gene3D" id="3.30.420.10">
    <property type="entry name" value="Ribonuclease H-like superfamily/Ribonuclease H"/>
    <property type="match status" value="1"/>
</dbReference>
<keyword evidence="3" id="KW-0540">Nuclease</keyword>
<dbReference type="InterPro" id="IPR036397">
    <property type="entry name" value="RNaseH_sf"/>
</dbReference>
<dbReference type="GO" id="GO:0071035">
    <property type="term" value="P:nuclear polyadenylation-dependent rRNA catabolic process"/>
    <property type="evidence" value="ECO:0007669"/>
    <property type="project" value="TreeGrafter"/>
</dbReference>
<dbReference type="FunFam" id="1.10.150.80:FF:000001">
    <property type="entry name" value="Putative exosome component 10"/>
    <property type="match status" value="1"/>
</dbReference>
<dbReference type="GO" id="GO:0071036">
    <property type="term" value="P:nuclear polyadenylation-dependent snoRNA catabolic process"/>
    <property type="evidence" value="ECO:0007669"/>
    <property type="project" value="TreeGrafter"/>
</dbReference>
<dbReference type="AlphaFoldDB" id="E4XGD0"/>
<dbReference type="GO" id="GO:0000176">
    <property type="term" value="C:nuclear exosome (RNase complex)"/>
    <property type="evidence" value="ECO:0007669"/>
    <property type="project" value="InterPro"/>
</dbReference>
<dbReference type="GO" id="GO:0000166">
    <property type="term" value="F:nucleotide binding"/>
    <property type="evidence" value="ECO:0007669"/>
    <property type="project" value="InterPro"/>
</dbReference>
<feature type="domain" description="HRDC" evidence="10">
    <location>
        <begin position="469"/>
        <end position="549"/>
    </location>
</feature>
<dbReference type="GO" id="GO:0003727">
    <property type="term" value="F:single-stranded RNA binding"/>
    <property type="evidence" value="ECO:0007669"/>
    <property type="project" value="TreeGrafter"/>
</dbReference>
<dbReference type="SMART" id="SM00341">
    <property type="entry name" value="HRDC"/>
    <property type="match status" value="1"/>
</dbReference>
<sequence length="790" mass="90846">MSNGESKAGAEIPQLDISQLCKQILPVTVGSIRSSSSLPSAGESYDFYQTYPAFTSFQRRVNDKIMKIVTDLNALHGRATKREPLPDDLVESMLEANDQILEGVGNKLDEASGINKDAGPIMPDGQITNAKEKIIAASWNRRSTSTIQDKSKMKSAETISKPQLLFREKPDNTIIPFVPRLFEKPHANKPLPEQLVNVNSDRHKTGKPLSMILKELGTQIDTSIYSHPYEEEIKSCGVPSASDNVTEYKALDDTPLSVVESSLSFNLMMQELREESELAVDLEHHRYRSYQGFTCLVQISSRQKDYILDPLAVWEDMYKLNEVFANPKIVKIFHGSRNDMLWLQRDFGVYVVNLFDTFFAAKKLDLAKKSLDYLLQHYCKIRLDKRFQLADWRMRPIPPNMLRYARQDTHYLLYVYDRLRADLEKLEFGATREIFRLSREFSLSKYEKPIFGESDYKKLYESKNRKKFNNQQLKALELLYAWRDQIARFEDESTDYVIPNHILLQVSEILPREQQGILACFSYQPVIVKQHLHLLHKLIKRARETPLVADEDPAELSLNNIFIQENEEDELHDIKEESGESGIEEDIVPIKVRTSSAMSAVFNHSNDQPPSKKQISKEVNDTFADPLNEHSIPYQLYLRPQKVEAIDSEEKSEKIWKVRPAAPLKEEKEEVNMPTMPERKTRDSNEDKISVNEMKGKRKSEGAIPEAKRKRDNDHAPVEAYNFGKKDFKIFGQHKVIEKMKQGQKGKKDKKGERKSAPGAPGFFTEPNFGKMNQKSKAMKNVVKSFTVKK</sequence>
<feature type="compositionally biased region" description="Basic and acidic residues" evidence="9">
    <location>
        <begin position="667"/>
        <end position="690"/>
    </location>
</feature>
<dbReference type="GO" id="GO:0000467">
    <property type="term" value="P:exonucleolytic trimming to generate mature 3'-end of 5.8S rRNA from tricistronic rRNA transcript (SSU-rRNA, 5.8S rRNA, LSU-rRNA)"/>
    <property type="evidence" value="ECO:0007669"/>
    <property type="project" value="InterPro"/>
</dbReference>
<keyword evidence="4" id="KW-0378">Hydrolase</keyword>
<feature type="compositionally biased region" description="Basic and acidic residues" evidence="9">
    <location>
        <begin position="706"/>
        <end position="717"/>
    </location>
</feature>
<dbReference type="InParanoid" id="E4XGD0"/>
<evidence type="ECO:0000256" key="5">
    <source>
        <dbReference type="ARBA" id="ARBA00022835"/>
    </source>
</evidence>
<evidence type="ECO:0000256" key="2">
    <source>
        <dbReference type="ARBA" id="ARBA00022552"/>
    </source>
</evidence>
<dbReference type="SUPFAM" id="SSF47819">
    <property type="entry name" value="HRDC-like"/>
    <property type="match status" value="1"/>
</dbReference>
<dbReference type="GO" id="GO:0071037">
    <property type="term" value="P:nuclear polyadenylation-dependent snRNA catabolic process"/>
    <property type="evidence" value="ECO:0007669"/>
    <property type="project" value="TreeGrafter"/>
</dbReference>
<dbReference type="PROSITE" id="PS50967">
    <property type="entry name" value="HRDC"/>
    <property type="match status" value="1"/>
</dbReference>
<organism evidence="11">
    <name type="scientific">Oikopleura dioica</name>
    <name type="common">Tunicate</name>
    <dbReference type="NCBI Taxonomy" id="34765"/>
    <lineage>
        <taxon>Eukaryota</taxon>
        <taxon>Metazoa</taxon>
        <taxon>Chordata</taxon>
        <taxon>Tunicata</taxon>
        <taxon>Appendicularia</taxon>
        <taxon>Copelata</taxon>
        <taxon>Oikopleuridae</taxon>
        <taxon>Oikopleura</taxon>
    </lineage>
</organism>
<dbReference type="GO" id="GO:0005730">
    <property type="term" value="C:nucleolus"/>
    <property type="evidence" value="ECO:0007669"/>
    <property type="project" value="TreeGrafter"/>
</dbReference>
<dbReference type="Pfam" id="PF08066">
    <property type="entry name" value="PMC2NT"/>
    <property type="match status" value="1"/>
</dbReference>
<accession>E4XGD0</accession>
<dbReference type="EMBL" id="FN653047">
    <property type="protein sequence ID" value="CBY09728.1"/>
    <property type="molecule type" value="Genomic_DNA"/>
</dbReference>
<dbReference type="SUPFAM" id="SSF53098">
    <property type="entry name" value="Ribonuclease H-like"/>
    <property type="match status" value="1"/>
</dbReference>
<dbReference type="CDD" id="cd06147">
    <property type="entry name" value="Rrp6p_like_exo"/>
    <property type="match status" value="1"/>
</dbReference>
<feature type="region of interest" description="Disordered" evidence="9">
    <location>
        <begin position="667"/>
        <end position="718"/>
    </location>
</feature>
<evidence type="ECO:0000256" key="7">
    <source>
        <dbReference type="ARBA" id="ARBA00023242"/>
    </source>
</evidence>
<evidence type="ECO:0000259" key="10">
    <source>
        <dbReference type="PROSITE" id="PS50967"/>
    </source>
</evidence>
<dbReference type="InterPro" id="IPR002562">
    <property type="entry name" value="3'-5'_exonuclease_dom"/>
</dbReference>
<dbReference type="InterPro" id="IPR010997">
    <property type="entry name" value="HRDC-like_sf"/>
</dbReference>
<protein>
    <recommendedName>
        <fullName evidence="10">HRDC domain-containing protein</fullName>
    </recommendedName>
</protein>
<feature type="region of interest" description="Disordered" evidence="9">
    <location>
        <begin position="736"/>
        <end position="778"/>
    </location>
</feature>
<evidence type="ECO:0000256" key="8">
    <source>
        <dbReference type="ARBA" id="ARBA00043957"/>
    </source>
</evidence>
<dbReference type="InterPro" id="IPR012337">
    <property type="entry name" value="RNaseH-like_sf"/>
</dbReference>
<dbReference type="GO" id="GO:0000175">
    <property type="term" value="F:3'-5'-RNA exonuclease activity"/>
    <property type="evidence" value="ECO:0007669"/>
    <property type="project" value="InterPro"/>
</dbReference>
<dbReference type="Proteomes" id="UP000001307">
    <property type="component" value="Unassembled WGS sequence"/>
</dbReference>
<proteinExistence type="inferred from homology"/>
<dbReference type="InterPro" id="IPR044876">
    <property type="entry name" value="HRDC_dom_sf"/>
</dbReference>
<keyword evidence="5" id="KW-0271">Exosome</keyword>
<dbReference type="Gene3D" id="1.10.150.80">
    <property type="entry name" value="HRDC domain"/>
    <property type="match status" value="1"/>
</dbReference>
<reference evidence="11" key="1">
    <citation type="journal article" date="2010" name="Science">
        <title>Plasticity of animal genome architecture unmasked by rapid evolution of a pelagic tunicate.</title>
        <authorList>
            <person name="Denoeud F."/>
            <person name="Henriet S."/>
            <person name="Mungpakdee S."/>
            <person name="Aury J.M."/>
            <person name="Da Silva C."/>
            <person name="Brinkmann H."/>
            <person name="Mikhaleva J."/>
            <person name="Olsen L.C."/>
            <person name="Jubin C."/>
            <person name="Canestro C."/>
            <person name="Bouquet J.M."/>
            <person name="Danks G."/>
            <person name="Poulain J."/>
            <person name="Campsteijn C."/>
            <person name="Adamski M."/>
            <person name="Cross I."/>
            <person name="Yadetie F."/>
            <person name="Muffato M."/>
            <person name="Louis A."/>
            <person name="Butcher S."/>
            <person name="Tsagkogeorga G."/>
            <person name="Konrad A."/>
            <person name="Singh S."/>
            <person name="Jensen M.F."/>
            <person name="Cong E.H."/>
            <person name="Eikeseth-Otteraa H."/>
            <person name="Noel B."/>
            <person name="Anthouard V."/>
            <person name="Porcel B.M."/>
            <person name="Kachouri-Lafond R."/>
            <person name="Nishino A."/>
            <person name="Ugolini M."/>
            <person name="Chourrout P."/>
            <person name="Nishida H."/>
            <person name="Aasland R."/>
            <person name="Huzurbazar S."/>
            <person name="Westhof E."/>
            <person name="Delsuc F."/>
            <person name="Lehrach H."/>
            <person name="Reinhardt R."/>
            <person name="Weissenbach J."/>
            <person name="Roy S.W."/>
            <person name="Artiguenave F."/>
            <person name="Postlethwait J.H."/>
            <person name="Manak J.R."/>
            <person name="Thompson E.M."/>
            <person name="Jaillon O."/>
            <person name="Du Pasquier L."/>
            <person name="Boudinot P."/>
            <person name="Liberles D.A."/>
            <person name="Volff J.N."/>
            <person name="Philippe H."/>
            <person name="Lenhard B."/>
            <person name="Roest Crollius H."/>
            <person name="Wincker P."/>
            <person name="Chourrout D."/>
        </authorList>
    </citation>
    <scope>NUCLEOTIDE SEQUENCE [LARGE SCALE GENOMIC DNA]</scope>
</reference>
<dbReference type="InterPro" id="IPR002121">
    <property type="entry name" value="HRDC_dom"/>
</dbReference>
<dbReference type="PANTHER" id="PTHR12124">
    <property type="entry name" value="POLYMYOSITIS/SCLERODERMA AUTOANTIGEN-RELATED"/>
    <property type="match status" value="1"/>
</dbReference>
<dbReference type="Pfam" id="PF01612">
    <property type="entry name" value="DNA_pol_A_exo1"/>
    <property type="match status" value="1"/>
</dbReference>
<dbReference type="PANTHER" id="PTHR12124:SF47">
    <property type="entry name" value="EXOSOME COMPONENT 10"/>
    <property type="match status" value="1"/>
</dbReference>
<keyword evidence="2" id="KW-0698">rRNA processing</keyword>
<dbReference type="GO" id="GO:0071038">
    <property type="term" value="P:TRAMP-dependent tRNA surveillance pathway"/>
    <property type="evidence" value="ECO:0007669"/>
    <property type="project" value="TreeGrafter"/>
</dbReference>
<evidence type="ECO:0000256" key="1">
    <source>
        <dbReference type="ARBA" id="ARBA00004123"/>
    </source>
</evidence>
<keyword evidence="12" id="KW-1185">Reference proteome</keyword>
<evidence type="ECO:0000256" key="4">
    <source>
        <dbReference type="ARBA" id="ARBA00022801"/>
    </source>
</evidence>
<dbReference type="GO" id="GO:0071039">
    <property type="term" value="P:nuclear polyadenylation-dependent CUT catabolic process"/>
    <property type="evidence" value="ECO:0007669"/>
    <property type="project" value="TreeGrafter"/>
</dbReference>
<dbReference type="InterPro" id="IPR049559">
    <property type="entry name" value="Rrp6p-like_exo"/>
</dbReference>
<dbReference type="InterPro" id="IPR045092">
    <property type="entry name" value="Rrp6-like"/>
</dbReference>
<dbReference type="OrthoDB" id="2250022at2759"/>